<dbReference type="InterPro" id="IPR015942">
    <property type="entry name" value="Asp/Glu/hydantoin_racemase"/>
</dbReference>
<dbReference type="Gene3D" id="3.40.50.1860">
    <property type="match status" value="2"/>
</dbReference>
<protein>
    <recommendedName>
        <fullName evidence="2 7">Glutamate racemase</fullName>
        <ecNumber evidence="2 7">5.1.1.3</ecNumber>
    </recommendedName>
</protein>
<dbReference type="Pfam" id="PF01177">
    <property type="entry name" value="Asp_Glu_race"/>
    <property type="match status" value="1"/>
</dbReference>
<comment type="function">
    <text evidence="7">Provides the (R)-glutamate required for cell wall biosynthesis.</text>
</comment>
<feature type="binding site" evidence="7">
    <location>
        <begin position="48"/>
        <end position="49"/>
    </location>
    <ligand>
        <name>substrate</name>
    </ligand>
</feature>
<evidence type="ECO:0000313" key="9">
    <source>
        <dbReference type="Proteomes" id="UP000247780"/>
    </source>
</evidence>
<proteinExistence type="inferred from homology"/>
<name>A0ABX5M6U7_9PROT</name>
<sequence length="268" mass="28889">MDNKYIASFGPVGIFDSGIGGLSVARKIRELLPSEDMVYVADSLHAPYGEKSDNYIFQRMGAVTEFLLARKAKAVVVACNTATTAAISRLRACYPIPIVGVEPGIKPAALSTHTGVIGVLATPRTLQTNSFTALAERFARNVRIEIQPCPDLVTKIEALNFNSDQTIALLKQYISPLLDKGADTIVLGCTHYNHLSELISKVAGENISIIKTDAAVAKEVARRLSSGGLLAGGDHAGSEEFWTSGPLAAYHQQIELLWGKSGKCYRWL</sequence>
<feature type="binding site" evidence="7">
    <location>
        <begin position="16"/>
        <end position="17"/>
    </location>
    <ligand>
        <name>substrate</name>
    </ligand>
</feature>
<evidence type="ECO:0000256" key="1">
    <source>
        <dbReference type="ARBA" id="ARBA00001602"/>
    </source>
</evidence>
<keyword evidence="6 7" id="KW-0961">Cell wall biogenesis/degradation</keyword>
<organism evidence="8 9">
    <name type="scientific">Nitrosomonas eutropha</name>
    <dbReference type="NCBI Taxonomy" id="916"/>
    <lineage>
        <taxon>Bacteria</taxon>
        <taxon>Pseudomonadati</taxon>
        <taxon>Pseudomonadota</taxon>
        <taxon>Betaproteobacteria</taxon>
        <taxon>Nitrosomonadales</taxon>
        <taxon>Nitrosomonadaceae</taxon>
        <taxon>Nitrosomonas</taxon>
    </lineage>
</organism>
<dbReference type="InterPro" id="IPR033134">
    <property type="entry name" value="Asp/Glu_racemase_AS_2"/>
</dbReference>
<evidence type="ECO:0000256" key="2">
    <source>
        <dbReference type="ARBA" id="ARBA00013090"/>
    </source>
</evidence>
<comment type="similarity">
    <text evidence="7">Belongs to the aspartate/glutamate racemases family.</text>
</comment>
<comment type="catalytic activity">
    <reaction evidence="1 7">
        <text>L-glutamate = D-glutamate</text>
        <dbReference type="Rhea" id="RHEA:12813"/>
        <dbReference type="ChEBI" id="CHEBI:29985"/>
        <dbReference type="ChEBI" id="CHEBI:29986"/>
        <dbReference type="EC" id="5.1.1.3"/>
    </reaction>
</comment>
<dbReference type="InterPro" id="IPR018187">
    <property type="entry name" value="Asp/Glu_racemase_AS_1"/>
</dbReference>
<dbReference type="PANTHER" id="PTHR21198">
    <property type="entry name" value="GLUTAMATE RACEMASE"/>
    <property type="match status" value="1"/>
</dbReference>
<dbReference type="SUPFAM" id="SSF53681">
    <property type="entry name" value="Aspartate/glutamate racemase"/>
    <property type="match status" value="2"/>
</dbReference>
<evidence type="ECO:0000256" key="5">
    <source>
        <dbReference type="ARBA" id="ARBA00023235"/>
    </source>
</evidence>
<dbReference type="PANTHER" id="PTHR21198:SF2">
    <property type="entry name" value="GLUTAMATE RACEMASE"/>
    <property type="match status" value="1"/>
</dbReference>
<accession>A0ABX5M6U7</accession>
<keyword evidence="9" id="KW-1185">Reference proteome</keyword>
<dbReference type="EC" id="5.1.1.3" evidence="2 7"/>
<keyword evidence="3 7" id="KW-0133">Cell shape</keyword>
<dbReference type="PROSITE" id="PS00923">
    <property type="entry name" value="ASP_GLU_RACEMASE_1"/>
    <property type="match status" value="1"/>
</dbReference>
<comment type="pathway">
    <text evidence="7">Cell wall biogenesis; peptidoglycan biosynthesis.</text>
</comment>
<dbReference type="NCBIfam" id="TIGR00067">
    <property type="entry name" value="glut_race"/>
    <property type="match status" value="1"/>
</dbReference>
<dbReference type="Proteomes" id="UP000247780">
    <property type="component" value="Unassembled WGS sequence"/>
</dbReference>
<dbReference type="InterPro" id="IPR004391">
    <property type="entry name" value="Glu_race"/>
</dbReference>
<keyword evidence="5 7" id="KW-0413">Isomerase</keyword>
<feature type="binding site" evidence="7">
    <location>
        <begin position="190"/>
        <end position="191"/>
    </location>
    <ligand>
        <name>substrate</name>
    </ligand>
</feature>
<evidence type="ECO:0000256" key="4">
    <source>
        <dbReference type="ARBA" id="ARBA00022984"/>
    </source>
</evidence>
<comment type="caution">
    <text evidence="8">The sequence shown here is derived from an EMBL/GenBank/DDBJ whole genome shotgun (WGS) entry which is preliminary data.</text>
</comment>
<dbReference type="PROSITE" id="PS00924">
    <property type="entry name" value="ASP_GLU_RACEMASE_2"/>
    <property type="match status" value="1"/>
</dbReference>
<dbReference type="InterPro" id="IPR001920">
    <property type="entry name" value="Asp/Glu_race"/>
</dbReference>
<feature type="active site" description="Proton donor/acceptor" evidence="7">
    <location>
        <position position="189"/>
    </location>
</feature>
<reference evidence="8 9" key="1">
    <citation type="submission" date="2018-04" db="EMBL/GenBank/DDBJ databases">
        <title>Active sludge and wastewater microbial communities from Klosterneuburg, Austria.</title>
        <authorList>
            <person name="Wagner M."/>
        </authorList>
    </citation>
    <scope>NUCLEOTIDE SEQUENCE [LARGE SCALE GENOMIC DNA]</scope>
    <source>
        <strain evidence="8 9">Nm 57</strain>
    </source>
</reference>
<evidence type="ECO:0000256" key="3">
    <source>
        <dbReference type="ARBA" id="ARBA00022960"/>
    </source>
</evidence>
<feature type="binding site" evidence="7">
    <location>
        <begin position="80"/>
        <end position="81"/>
    </location>
    <ligand>
        <name>substrate</name>
    </ligand>
</feature>
<evidence type="ECO:0000256" key="7">
    <source>
        <dbReference type="HAMAP-Rule" id="MF_00258"/>
    </source>
</evidence>
<gene>
    <name evidence="7" type="primary">murI</name>
    <name evidence="8" type="ORF">C8R14_1514</name>
</gene>
<keyword evidence="4 7" id="KW-0573">Peptidoglycan synthesis</keyword>
<evidence type="ECO:0000256" key="6">
    <source>
        <dbReference type="ARBA" id="ARBA00023316"/>
    </source>
</evidence>
<dbReference type="RefSeq" id="WP_011634792.1">
    <property type="nucleotide sequence ID" value="NZ_FMTW01000051.1"/>
</dbReference>
<dbReference type="HAMAP" id="MF_00258">
    <property type="entry name" value="Glu_racemase"/>
    <property type="match status" value="1"/>
</dbReference>
<feature type="active site" description="Proton donor/acceptor" evidence="7">
    <location>
        <position position="79"/>
    </location>
</feature>
<dbReference type="EMBL" id="QICQ01000051">
    <property type="protein sequence ID" value="PXV73814.1"/>
    <property type="molecule type" value="Genomic_DNA"/>
</dbReference>
<evidence type="ECO:0000313" key="8">
    <source>
        <dbReference type="EMBL" id="PXV73814.1"/>
    </source>
</evidence>